<organism evidence="4">
    <name type="scientific">marine sediment metagenome</name>
    <dbReference type="NCBI Taxonomy" id="412755"/>
    <lineage>
        <taxon>unclassified sequences</taxon>
        <taxon>metagenomes</taxon>
        <taxon>ecological metagenomes</taxon>
    </lineage>
</organism>
<dbReference type="InterPro" id="IPR007757">
    <property type="entry name" value="MT-A70-like"/>
</dbReference>
<dbReference type="PANTHER" id="PTHR12829:SF7">
    <property type="entry name" value="N6-ADENOSINE-METHYLTRANSFERASE CATALYTIC SUBUNIT"/>
    <property type="match status" value="1"/>
</dbReference>
<dbReference type="PROSITE" id="PS51143">
    <property type="entry name" value="MT_A70"/>
    <property type="match status" value="1"/>
</dbReference>
<keyword evidence="2" id="KW-0808">Transferase</keyword>
<reference evidence="4" key="1">
    <citation type="journal article" date="2014" name="Front. Microbiol.">
        <title>High frequency of phylogenetically diverse reductive dehalogenase-homologous genes in deep subseafloor sedimentary metagenomes.</title>
        <authorList>
            <person name="Kawai M."/>
            <person name="Futagami T."/>
            <person name="Toyoda A."/>
            <person name="Takaki Y."/>
            <person name="Nishi S."/>
            <person name="Hori S."/>
            <person name="Arai W."/>
            <person name="Tsubouchi T."/>
            <person name="Morono Y."/>
            <person name="Uchiyama I."/>
            <person name="Ito T."/>
            <person name="Fujiyama A."/>
            <person name="Inagaki F."/>
            <person name="Takami H."/>
        </authorList>
    </citation>
    <scope>NUCLEOTIDE SEQUENCE</scope>
    <source>
        <strain evidence="4">Expedition CK06-06</strain>
    </source>
</reference>
<dbReference type="InterPro" id="IPR029063">
    <property type="entry name" value="SAM-dependent_MTases_sf"/>
</dbReference>
<name>X1PFM8_9ZZZZ</name>
<evidence type="ECO:0000256" key="1">
    <source>
        <dbReference type="ARBA" id="ARBA00022603"/>
    </source>
</evidence>
<accession>X1PFM8</accession>
<dbReference type="GO" id="GO:0032259">
    <property type="term" value="P:methylation"/>
    <property type="evidence" value="ECO:0007669"/>
    <property type="project" value="UniProtKB-KW"/>
</dbReference>
<comment type="caution">
    <text evidence="4">The sequence shown here is derived from an EMBL/GenBank/DDBJ whole genome shotgun (WGS) entry which is preliminary data.</text>
</comment>
<evidence type="ECO:0008006" key="5">
    <source>
        <dbReference type="Google" id="ProtNLM"/>
    </source>
</evidence>
<dbReference type="PANTHER" id="PTHR12829">
    <property type="entry name" value="N6-ADENOSINE-METHYLTRANSFERASE"/>
    <property type="match status" value="1"/>
</dbReference>
<dbReference type="EMBL" id="BARV01016670">
    <property type="protein sequence ID" value="GAI29694.1"/>
    <property type="molecule type" value="Genomic_DNA"/>
</dbReference>
<dbReference type="AlphaFoldDB" id="X1PFM8"/>
<evidence type="ECO:0000256" key="2">
    <source>
        <dbReference type="ARBA" id="ARBA00022679"/>
    </source>
</evidence>
<proteinExistence type="predicted"/>
<dbReference type="Pfam" id="PF05063">
    <property type="entry name" value="MT-A70"/>
    <property type="match status" value="1"/>
</dbReference>
<feature type="non-terminal residue" evidence="4">
    <location>
        <position position="1"/>
    </location>
</feature>
<protein>
    <recommendedName>
        <fullName evidence="5">MT-A70 family protein</fullName>
    </recommendedName>
</protein>
<dbReference type="GO" id="GO:0001734">
    <property type="term" value="F:mRNA m(6)A methyltransferase activity"/>
    <property type="evidence" value="ECO:0007669"/>
    <property type="project" value="UniProtKB-ARBA"/>
</dbReference>
<dbReference type="SUPFAM" id="SSF53335">
    <property type="entry name" value="S-adenosyl-L-methionine-dependent methyltransferases"/>
    <property type="match status" value="1"/>
</dbReference>
<evidence type="ECO:0000313" key="4">
    <source>
        <dbReference type="EMBL" id="GAI29694.1"/>
    </source>
</evidence>
<sequence>TWEYKESGSGNRVVSSKYPTMNIEDIKDLPIRNISNDTCILWLWVTFPRLEQGLEVIKAWSFKYYGLGFVWAKTTKEDNYAWGMGYYTRQNPEVCLIGVKQNRIKPQVRNILSIFRHPRMEHSRKPAMVRDKIVDICGDLPRIELFARPPKDLLFEDESYKGWDLWGNEV</sequence>
<gene>
    <name evidence="4" type="ORF">S06H3_28552</name>
</gene>
<evidence type="ECO:0000256" key="3">
    <source>
        <dbReference type="ARBA" id="ARBA00022691"/>
    </source>
</evidence>
<keyword evidence="1" id="KW-0489">Methyltransferase</keyword>
<keyword evidence="3" id="KW-0949">S-adenosyl-L-methionine</keyword>